<evidence type="ECO:0000313" key="2">
    <source>
        <dbReference type="EnsemblMetazoa" id="tetur02g11470.1"/>
    </source>
</evidence>
<feature type="transmembrane region" description="Helical" evidence="1">
    <location>
        <begin position="68"/>
        <end position="90"/>
    </location>
</feature>
<feature type="transmembrane region" description="Helical" evidence="1">
    <location>
        <begin position="12"/>
        <end position="30"/>
    </location>
</feature>
<dbReference type="HOGENOM" id="CLU_2174139_0_0_1"/>
<dbReference type="AlphaFoldDB" id="T1JXC7"/>
<name>T1JXC7_TETUR</name>
<keyword evidence="1" id="KW-0812">Transmembrane</keyword>
<evidence type="ECO:0000256" key="1">
    <source>
        <dbReference type="SAM" id="Phobius"/>
    </source>
</evidence>
<feature type="transmembrane region" description="Helical" evidence="1">
    <location>
        <begin position="36"/>
        <end position="61"/>
    </location>
</feature>
<keyword evidence="1" id="KW-0472">Membrane</keyword>
<dbReference type="STRING" id="32264.T1JXC7"/>
<proteinExistence type="predicted"/>
<evidence type="ECO:0000313" key="3">
    <source>
        <dbReference type="Proteomes" id="UP000015104"/>
    </source>
</evidence>
<keyword evidence="1" id="KW-1133">Transmembrane helix</keyword>
<dbReference type="EnsemblMetazoa" id="tetur02g11470.1">
    <property type="protein sequence ID" value="tetur02g11470.1"/>
    <property type="gene ID" value="tetur02g11470"/>
</dbReference>
<organism evidence="2 3">
    <name type="scientific">Tetranychus urticae</name>
    <name type="common">Two-spotted spider mite</name>
    <dbReference type="NCBI Taxonomy" id="32264"/>
    <lineage>
        <taxon>Eukaryota</taxon>
        <taxon>Metazoa</taxon>
        <taxon>Ecdysozoa</taxon>
        <taxon>Arthropoda</taxon>
        <taxon>Chelicerata</taxon>
        <taxon>Arachnida</taxon>
        <taxon>Acari</taxon>
        <taxon>Acariformes</taxon>
        <taxon>Trombidiformes</taxon>
        <taxon>Prostigmata</taxon>
        <taxon>Eleutherengona</taxon>
        <taxon>Raphignathae</taxon>
        <taxon>Tetranychoidea</taxon>
        <taxon>Tetranychidae</taxon>
        <taxon>Tetranychus</taxon>
    </lineage>
</organism>
<sequence>MDKSIKPFATFGIIYCVCFIFFSFLLYLGIKKEIRFLYLFWIICTLVELLGVFFTGLFLIYRYRYFSYAIYSFFTLWIYGGYHFYLWWVIISQYYYLKVFQEPTFLVLYT</sequence>
<accession>T1JXC7</accession>
<reference evidence="2" key="2">
    <citation type="submission" date="2015-06" db="UniProtKB">
        <authorList>
            <consortium name="EnsemblMetazoa"/>
        </authorList>
    </citation>
    <scope>IDENTIFICATION</scope>
</reference>
<dbReference type="EMBL" id="CAEY01000824">
    <property type="status" value="NOT_ANNOTATED_CDS"/>
    <property type="molecule type" value="Genomic_DNA"/>
</dbReference>
<protein>
    <submittedName>
        <fullName evidence="2">Uncharacterized protein</fullName>
    </submittedName>
</protein>
<dbReference type="Proteomes" id="UP000015104">
    <property type="component" value="Unassembled WGS sequence"/>
</dbReference>
<reference evidence="3" key="1">
    <citation type="submission" date="2011-08" db="EMBL/GenBank/DDBJ databases">
        <authorList>
            <person name="Rombauts S."/>
        </authorList>
    </citation>
    <scope>NUCLEOTIDE SEQUENCE</scope>
    <source>
        <strain evidence="3">London</strain>
    </source>
</reference>
<keyword evidence="3" id="KW-1185">Reference proteome</keyword>